<accession>A0ABU6VQ82</accession>
<comment type="subcellular location">
    <subcellularLocation>
        <location evidence="1">Nucleus</location>
    </subcellularLocation>
</comment>
<keyword evidence="1" id="KW-0539">Nucleus</keyword>
<organism evidence="2 3">
    <name type="scientific">Stylosanthes scabra</name>
    <dbReference type="NCBI Taxonomy" id="79078"/>
    <lineage>
        <taxon>Eukaryota</taxon>
        <taxon>Viridiplantae</taxon>
        <taxon>Streptophyta</taxon>
        <taxon>Embryophyta</taxon>
        <taxon>Tracheophyta</taxon>
        <taxon>Spermatophyta</taxon>
        <taxon>Magnoliopsida</taxon>
        <taxon>eudicotyledons</taxon>
        <taxon>Gunneridae</taxon>
        <taxon>Pentapetalae</taxon>
        <taxon>rosids</taxon>
        <taxon>fabids</taxon>
        <taxon>Fabales</taxon>
        <taxon>Fabaceae</taxon>
        <taxon>Papilionoideae</taxon>
        <taxon>50 kb inversion clade</taxon>
        <taxon>dalbergioids sensu lato</taxon>
        <taxon>Dalbergieae</taxon>
        <taxon>Pterocarpus clade</taxon>
        <taxon>Stylosanthes</taxon>
    </lineage>
</organism>
<keyword evidence="3" id="KW-1185">Reference proteome</keyword>
<comment type="function">
    <text evidence="1">Putative transcription activator involved in regulating light control of development.</text>
</comment>
<reference evidence="2 3" key="1">
    <citation type="journal article" date="2023" name="Plants (Basel)">
        <title>Bridging the Gap: Combining Genomics and Transcriptomics Approaches to Understand Stylosanthes scabra, an Orphan Legume from the Brazilian Caatinga.</title>
        <authorList>
            <person name="Ferreira-Neto J.R.C."/>
            <person name="da Silva M.D."/>
            <person name="Binneck E."/>
            <person name="de Melo N.F."/>
            <person name="da Silva R.H."/>
            <person name="de Melo A.L.T.M."/>
            <person name="Pandolfi V."/>
            <person name="Bustamante F.O."/>
            <person name="Brasileiro-Vidal A.C."/>
            <person name="Benko-Iseppon A.M."/>
        </authorList>
    </citation>
    <scope>NUCLEOTIDE SEQUENCE [LARGE SCALE GENOMIC DNA]</scope>
    <source>
        <tissue evidence="2">Leaves</tissue>
    </source>
</reference>
<keyword evidence="1" id="KW-0862">Zinc</keyword>
<keyword evidence="1" id="KW-0479">Metal-binding</keyword>
<comment type="similarity">
    <text evidence="1">Belongs to the FHY3/FAR1 family.</text>
</comment>
<proteinExistence type="inferred from homology"/>
<evidence type="ECO:0000313" key="3">
    <source>
        <dbReference type="Proteomes" id="UP001341840"/>
    </source>
</evidence>
<gene>
    <name evidence="2" type="ORF">PIB30_076974</name>
</gene>
<dbReference type="InterPro" id="IPR031052">
    <property type="entry name" value="FHY3/FAR1"/>
</dbReference>
<dbReference type="EMBL" id="JASCZI010152057">
    <property type="protein sequence ID" value="MED6175284.1"/>
    <property type="molecule type" value="Genomic_DNA"/>
</dbReference>
<sequence length="105" mass="12727">MSQIVWSSHSKDVFEGRWESFISNHGLSGNKWLSDLYADRHLWVPVYLDRHFWVDEKELTRMQNSRKFRHYSEKRLIVWQHVSSVFQVLLSEVLEEISSNRIKHL</sequence>
<evidence type="ECO:0000256" key="1">
    <source>
        <dbReference type="RuleBase" id="RU367018"/>
    </source>
</evidence>
<dbReference type="PANTHER" id="PTHR31669:SF283">
    <property type="entry name" value="PROTEIN FAR1-RELATED SEQUENCE"/>
    <property type="match status" value="1"/>
</dbReference>
<evidence type="ECO:0000313" key="2">
    <source>
        <dbReference type="EMBL" id="MED6175284.1"/>
    </source>
</evidence>
<keyword evidence="1" id="KW-0863">Zinc-finger</keyword>
<name>A0ABU6VQ82_9FABA</name>
<dbReference type="Proteomes" id="UP001341840">
    <property type="component" value="Unassembled WGS sequence"/>
</dbReference>
<protein>
    <recommendedName>
        <fullName evidence="1">Protein FAR1-RELATED SEQUENCE</fullName>
    </recommendedName>
</protein>
<comment type="caution">
    <text evidence="2">The sequence shown here is derived from an EMBL/GenBank/DDBJ whole genome shotgun (WGS) entry which is preliminary data.</text>
</comment>
<dbReference type="PANTHER" id="PTHR31669">
    <property type="entry name" value="PROTEIN FAR1-RELATED SEQUENCE 10-RELATED"/>
    <property type="match status" value="1"/>
</dbReference>